<dbReference type="InterPro" id="IPR000949">
    <property type="entry name" value="ELM2_dom"/>
</dbReference>
<dbReference type="GO" id="GO:0034243">
    <property type="term" value="P:regulation of transcription elongation by RNA polymerase II"/>
    <property type="evidence" value="ECO:0007669"/>
    <property type="project" value="InterPro"/>
</dbReference>
<dbReference type="CDD" id="cd15532">
    <property type="entry name" value="PHD2_CHD_II"/>
    <property type="match status" value="1"/>
</dbReference>
<name>K6UTP3_PLACD</name>
<evidence type="ECO:0000256" key="4">
    <source>
        <dbReference type="ARBA" id="ARBA00023242"/>
    </source>
</evidence>
<reference evidence="9 10" key="1">
    <citation type="journal article" date="2012" name="Nat. Genet.">
        <title>Plasmodium cynomolgi genome sequences provide insight into Plasmodium vivax and the monkey malaria clade.</title>
        <authorList>
            <person name="Tachibana S."/>
            <person name="Sullivan S.A."/>
            <person name="Kawai S."/>
            <person name="Nakamura S."/>
            <person name="Kim H.R."/>
            <person name="Goto N."/>
            <person name="Arisue N."/>
            <person name="Palacpac N.M.Q."/>
            <person name="Honma H."/>
            <person name="Yagi M."/>
            <person name="Tougan T."/>
            <person name="Katakai Y."/>
            <person name="Kaneko O."/>
            <person name="Mita T."/>
            <person name="Kita K."/>
            <person name="Yasutomi Y."/>
            <person name="Sutton P.L."/>
            <person name="Shakhbatyan R."/>
            <person name="Horii T."/>
            <person name="Yasunaga T."/>
            <person name="Barnwell J.W."/>
            <person name="Escalante A.A."/>
            <person name="Carlton J.M."/>
            <person name="Tanabe K."/>
        </authorList>
    </citation>
    <scope>NUCLEOTIDE SEQUENCE [LARGE SCALE GENOMIC DNA]</scope>
    <source>
        <strain evidence="9 10">B</strain>
    </source>
</reference>
<dbReference type="Proteomes" id="UP000006319">
    <property type="component" value="Chromosome 9"/>
</dbReference>
<keyword evidence="1" id="KW-0479">Metal-binding</keyword>
<dbReference type="PROSITE" id="PS01359">
    <property type="entry name" value="ZF_PHD_1"/>
    <property type="match status" value="1"/>
</dbReference>
<evidence type="ECO:0000313" key="10">
    <source>
        <dbReference type="Proteomes" id="UP000006319"/>
    </source>
</evidence>
<dbReference type="Pfam" id="PF00628">
    <property type="entry name" value="PHD"/>
    <property type="match status" value="1"/>
</dbReference>
<dbReference type="PROSITE" id="PS50016">
    <property type="entry name" value="ZF_PHD_2"/>
    <property type="match status" value="1"/>
</dbReference>
<dbReference type="GO" id="GO:0009966">
    <property type="term" value="P:regulation of signal transduction"/>
    <property type="evidence" value="ECO:0007669"/>
    <property type="project" value="TreeGrafter"/>
</dbReference>
<dbReference type="eggNOG" id="ENOG502SPY2">
    <property type="taxonomic scope" value="Eukaryota"/>
</dbReference>
<protein>
    <recommendedName>
        <fullName evidence="11">Phd finger protein</fullName>
    </recommendedName>
</protein>
<dbReference type="GO" id="GO:0008270">
    <property type="term" value="F:zinc ion binding"/>
    <property type="evidence" value="ECO:0007669"/>
    <property type="project" value="UniProtKB-KW"/>
</dbReference>
<feature type="compositionally biased region" description="Low complexity" evidence="6">
    <location>
        <begin position="48"/>
        <end position="57"/>
    </location>
</feature>
<keyword evidence="4" id="KW-0539">Nucleus</keyword>
<dbReference type="PANTHER" id="PTHR46379">
    <property type="entry name" value="ZINC FINGER MYND DOMAIN-CONTAINING"/>
    <property type="match status" value="1"/>
</dbReference>
<evidence type="ECO:0000256" key="2">
    <source>
        <dbReference type="ARBA" id="ARBA00022771"/>
    </source>
</evidence>
<organism evidence="9 10">
    <name type="scientific">Plasmodium cynomolgi (strain B)</name>
    <dbReference type="NCBI Taxonomy" id="1120755"/>
    <lineage>
        <taxon>Eukaryota</taxon>
        <taxon>Sar</taxon>
        <taxon>Alveolata</taxon>
        <taxon>Apicomplexa</taxon>
        <taxon>Aconoidasida</taxon>
        <taxon>Haemosporida</taxon>
        <taxon>Plasmodiidae</taxon>
        <taxon>Plasmodium</taxon>
        <taxon>Plasmodium (Plasmodium)</taxon>
    </lineage>
</organism>
<dbReference type="InterPro" id="IPR031724">
    <property type="entry name" value="EELM2"/>
</dbReference>
<sequence>MEKGSVIVHNKIKRREIDKSKNKDMNLIDNYGMSNHKNGTCNDRKVNSKNARSSKNNSEYKNINENHENDPFCYECYHGGNLICCDNCIRSYHIYCIGESEKPLPNYNYWYCPLCKRNGVSFDITLKRRKKLKTISVQLFTFSPPLPHINSTFEKKKEKVKQKSEGSKYTGQINVGENYQVSNVSTFFLNSHSEKYDEANKSELVYSPYLLERMKESYLSEGQYELVIKNDYELAIFIKELAKNWKCQLGWHPFTPEYAFKILHRVDYNPKKAIELLKSADFNFLEICDPPIRKYENKWRPRDKRGQISDSPYPSSELLQSYIKRSVEISLDEKKYNYHMNEKNRYYCEINKNNIIESSYPHERTRNALKKEMEEEEEDDDDDDEDDDEDDEEEELDEGEEEEGHAEEEEEEEEEEEDEDYEEDDKDDEEYYGEDYK</sequence>
<dbReference type="VEuPathDB" id="PlasmoDB:PCYB_094730"/>
<keyword evidence="10" id="KW-1185">Reference proteome</keyword>
<evidence type="ECO:0000259" key="7">
    <source>
        <dbReference type="PROSITE" id="PS50016"/>
    </source>
</evidence>
<dbReference type="PROSITE" id="PS51156">
    <property type="entry name" value="ELM2"/>
    <property type="match status" value="1"/>
</dbReference>
<evidence type="ECO:0000259" key="8">
    <source>
        <dbReference type="PROSITE" id="PS51156"/>
    </source>
</evidence>
<keyword evidence="2 5" id="KW-0863">Zinc-finger</keyword>
<dbReference type="InterPro" id="IPR001965">
    <property type="entry name" value="Znf_PHD"/>
</dbReference>
<dbReference type="EMBL" id="DF157101">
    <property type="protein sequence ID" value="GAB66689.1"/>
    <property type="molecule type" value="Genomic_DNA"/>
</dbReference>
<feature type="region of interest" description="Disordered" evidence="6">
    <location>
        <begin position="370"/>
        <end position="437"/>
    </location>
</feature>
<dbReference type="GeneID" id="14693043"/>
<dbReference type="SUPFAM" id="SSF57903">
    <property type="entry name" value="FYVE/PHD zinc finger"/>
    <property type="match status" value="1"/>
</dbReference>
<dbReference type="InterPro" id="IPR013083">
    <property type="entry name" value="Znf_RING/FYVE/PHD"/>
</dbReference>
<feature type="domain" description="PHD-type" evidence="7">
    <location>
        <begin position="70"/>
        <end position="118"/>
    </location>
</feature>
<gene>
    <name evidence="9" type="ORF">PCYB_094730</name>
</gene>
<accession>K6UTP3</accession>
<dbReference type="PANTHER" id="PTHR46379:SF1">
    <property type="entry name" value="ZINC FINGER MYND DOMAIN-CONTAINING PROTEIN 11"/>
    <property type="match status" value="1"/>
</dbReference>
<dbReference type="OMA" id="PHERTRN"/>
<dbReference type="InterPro" id="IPR047269">
    <property type="entry name" value="ZMY11"/>
</dbReference>
<dbReference type="OrthoDB" id="5876363at2759"/>
<keyword evidence="3" id="KW-0862">Zinc</keyword>
<feature type="compositionally biased region" description="Acidic residues" evidence="6">
    <location>
        <begin position="374"/>
        <end position="437"/>
    </location>
</feature>
<evidence type="ECO:0000256" key="3">
    <source>
        <dbReference type="ARBA" id="ARBA00022833"/>
    </source>
</evidence>
<dbReference type="AlphaFoldDB" id="K6UTP3"/>
<evidence type="ECO:0000256" key="5">
    <source>
        <dbReference type="PROSITE-ProRule" id="PRU00146"/>
    </source>
</evidence>
<dbReference type="GO" id="GO:0005634">
    <property type="term" value="C:nucleus"/>
    <property type="evidence" value="ECO:0007669"/>
    <property type="project" value="TreeGrafter"/>
</dbReference>
<dbReference type="SMART" id="SM00249">
    <property type="entry name" value="PHD"/>
    <property type="match status" value="1"/>
</dbReference>
<feature type="domain" description="ELM2" evidence="8">
    <location>
        <begin position="171"/>
        <end position="281"/>
    </location>
</feature>
<dbReference type="InterPro" id="IPR019786">
    <property type="entry name" value="Zinc_finger_PHD-type_CS"/>
</dbReference>
<evidence type="ECO:0000256" key="1">
    <source>
        <dbReference type="ARBA" id="ARBA00022723"/>
    </source>
</evidence>
<dbReference type="Pfam" id="PF15863">
    <property type="entry name" value="EELM2"/>
    <property type="match status" value="1"/>
</dbReference>
<dbReference type="Gene3D" id="3.30.40.10">
    <property type="entry name" value="Zinc/RING finger domain, C3HC4 (zinc finger)"/>
    <property type="match status" value="1"/>
</dbReference>
<dbReference type="RefSeq" id="XP_004222636.1">
    <property type="nucleotide sequence ID" value="XM_004222588.1"/>
</dbReference>
<evidence type="ECO:0000256" key="6">
    <source>
        <dbReference type="SAM" id="MobiDB-lite"/>
    </source>
</evidence>
<dbReference type="InterPro" id="IPR011011">
    <property type="entry name" value="Znf_FYVE_PHD"/>
</dbReference>
<evidence type="ECO:0000313" key="9">
    <source>
        <dbReference type="EMBL" id="GAB66689.1"/>
    </source>
</evidence>
<proteinExistence type="predicted"/>
<dbReference type="KEGG" id="pcy:PCYB_094730"/>
<dbReference type="GO" id="GO:0003714">
    <property type="term" value="F:transcription corepressor activity"/>
    <property type="evidence" value="ECO:0007669"/>
    <property type="project" value="InterPro"/>
</dbReference>
<dbReference type="InterPro" id="IPR019787">
    <property type="entry name" value="Znf_PHD-finger"/>
</dbReference>
<feature type="region of interest" description="Disordered" evidence="6">
    <location>
        <begin position="35"/>
        <end position="61"/>
    </location>
</feature>
<dbReference type="PhylomeDB" id="K6UTP3"/>
<evidence type="ECO:0008006" key="11">
    <source>
        <dbReference type="Google" id="ProtNLM"/>
    </source>
</evidence>